<organism evidence="9 10">
    <name type="scientific">Perkinsus olseni</name>
    <name type="common">Perkinsus atlanticus</name>
    <dbReference type="NCBI Taxonomy" id="32597"/>
    <lineage>
        <taxon>Eukaryota</taxon>
        <taxon>Sar</taxon>
        <taxon>Alveolata</taxon>
        <taxon>Perkinsozoa</taxon>
        <taxon>Perkinsea</taxon>
        <taxon>Perkinsida</taxon>
        <taxon>Perkinsidae</taxon>
        <taxon>Perkinsus</taxon>
    </lineage>
</organism>
<dbReference type="Proteomes" id="UP000570595">
    <property type="component" value="Unassembled WGS sequence"/>
</dbReference>
<keyword evidence="5" id="KW-0735">Signal-anchor</keyword>
<gene>
    <name evidence="9" type="ORF">FOZ61_008187</name>
</gene>
<dbReference type="SUPFAM" id="SSF101898">
    <property type="entry name" value="NHL repeat"/>
    <property type="match status" value="1"/>
</dbReference>
<evidence type="ECO:0000256" key="8">
    <source>
        <dbReference type="ARBA" id="ARBA00023136"/>
    </source>
</evidence>
<dbReference type="CDD" id="cd11574">
    <property type="entry name" value="GH99"/>
    <property type="match status" value="1"/>
</dbReference>
<evidence type="ECO:0000313" key="9">
    <source>
        <dbReference type="EMBL" id="KAF4654544.1"/>
    </source>
</evidence>
<dbReference type="EMBL" id="JABAHT010000527">
    <property type="protein sequence ID" value="KAF4654544.1"/>
    <property type="molecule type" value="Genomic_DNA"/>
</dbReference>
<keyword evidence="3" id="KW-0812">Transmembrane</keyword>
<dbReference type="AlphaFoldDB" id="A0A7J6L5Q8"/>
<evidence type="ECO:0000256" key="2">
    <source>
        <dbReference type="ARBA" id="ARBA00009559"/>
    </source>
</evidence>
<evidence type="ECO:0000313" key="10">
    <source>
        <dbReference type="Proteomes" id="UP000570595"/>
    </source>
</evidence>
<name>A0A7J6L5Q8_PEROL</name>
<dbReference type="PANTHER" id="PTHR13572">
    <property type="entry name" value="ENDO-ALPHA-1,2-MANNOSIDASE"/>
    <property type="match status" value="1"/>
</dbReference>
<comment type="subcellular location">
    <subcellularLocation>
        <location evidence="1">Golgi apparatus membrane</location>
        <topology evidence="1">Single-pass type II membrane protein</topology>
    </subcellularLocation>
</comment>
<evidence type="ECO:0008006" key="11">
    <source>
        <dbReference type="Google" id="ProtNLM"/>
    </source>
</evidence>
<keyword evidence="7" id="KW-0333">Golgi apparatus</keyword>
<dbReference type="Pfam" id="PF16317">
    <property type="entry name" value="Glyco_hydro_99"/>
    <property type="match status" value="1"/>
</dbReference>
<dbReference type="Gene3D" id="3.20.20.80">
    <property type="entry name" value="Glycosidases"/>
    <property type="match status" value="1"/>
</dbReference>
<comment type="similarity">
    <text evidence="2">Belongs to the glycosyl hydrolase 99 family.</text>
</comment>
<evidence type="ECO:0000256" key="7">
    <source>
        <dbReference type="ARBA" id="ARBA00023034"/>
    </source>
</evidence>
<dbReference type="GO" id="GO:0000139">
    <property type="term" value="C:Golgi membrane"/>
    <property type="evidence" value="ECO:0007669"/>
    <property type="project" value="UniProtKB-SubCell"/>
</dbReference>
<reference evidence="9 10" key="1">
    <citation type="submission" date="2020-04" db="EMBL/GenBank/DDBJ databases">
        <title>Perkinsus olseni comparative genomics.</title>
        <authorList>
            <person name="Bogema D.R."/>
        </authorList>
    </citation>
    <scope>NUCLEOTIDE SEQUENCE [LARGE SCALE GENOMIC DNA]</scope>
    <source>
        <strain evidence="9">ATCC PRA-179</strain>
    </source>
</reference>
<dbReference type="InterPro" id="IPR026071">
    <property type="entry name" value="Glyco_Hydrolase_99"/>
</dbReference>
<keyword evidence="8" id="KW-0472">Membrane</keyword>
<evidence type="ECO:0000256" key="6">
    <source>
        <dbReference type="ARBA" id="ARBA00022989"/>
    </source>
</evidence>
<keyword evidence="6" id="KW-1133">Transmembrane helix</keyword>
<evidence type="ECO:0000256" key="1">
    <source>
        <dbReference type="ARBA" id="ARBA00004323"/>
    </source>
</evidence>
<sequence length="715" mass="79452">MLLPADCMSDIWDLLKPLLTRFGPPETLAIDIQTSSCYRVPGGSRLLVLRYSSLCECVVLELRPDSATVEHCALDVGFLLCLAVDSEQGNLIAIEQNTGRSCKFVTWQLGEWHPGVDPTSKHLLPSWMPQRTIIDCFSKPVFSSLNGCFYGLSYGGASVIRIGPDGSTSTLVDCGDRPARGLCVYQGGEEKPRILVLQRMAGRARGTALSAISRRGEVLVEVTILDLCPGDVDVDNRRGLCFVVGHYDGSDPLTVSIVDLREMVACSLVPLPRVDLCRFFVRNVSAVLPRYVLLAVRFLTTPCGGAIGSTSPSDETTLPTMTTEQYRIEKSATTGQSAETDSSCGWPCNVHGFYYMWYRSKDRDGAWAHWNHRRLPHWDPQIAKEYSQDGHVPENDDIGSSYWPQLGPYSSVEPQVIATHMEMMKRAGIGVVAVSWYPPGLHDPALDGRNETVDLIGSLLLDAAWDHGMRIAIHLEPYEGRDPVSVRKDFEYIHQHYGSHPALHRVASTHGGALLPLIYIYDSYHNSPEEWARLLSPAGDISVRGKDGLDCTAILLWVEATHAAYAKSGFDGFYTYFAATGFVYGSTPSNWPHMSRVARDEGIYFIPSVGPGYIDVEVRPWNYANTRDRRGGGYLDDMFTEAAKLQPKMVSITSFNEWHEGTNIEPAVDGKSTLASLKWPSRDYLSYGTDPEFYLTKSRQWAERIFEPSHDVVIS</sequence>
<protein>
    <recommendedName>
        <fullName evidence="11">Mannosidase, endo-alpha</fullName>
    </recommendedName>
</protein>
<dbReference type="GO" id="GO:0004559">
    <property type="term" value="F:alpha-mannosidase activity"/>
    <property type="evidence" value="ECO:0007669"/>
    <property type="project" value="TreeGrafter"/>
</dbReference>
<proteinExistence type="inferred from homology"/>
<evidence type="ECO:0000256" key="4">
    <source>
        <dbReference type="ARBA" id="ARBA00022801"/>
    </source>
</evidence>
<dbReference type="OrthoDB" id="406152at2759"/>
<evidence type="ECO:0000256" key="3">
    <source>
        <dbReference type="ARBA" id="ARBA00022692"/>
    </source>
</evidence>
<keyword evidence="4" id="KW-0378">Hydrolase</keyword>
<comment type="caution">
    <text evidence="9">The sequence shown here is derived from an EMBL/GenBank/DDBJ whole genome shotgun (WGS) entry which is preliminary data.</text>
</comment>
<evidence type="ECO:0000256" key="5">
    <source>
        <dbReference type="ARBA" id="ARBA00022968"/>
    </source>
</evidence>
<dbReference type="PANTHER" id="PTHR13572:SF4">
    <property type="entry name" value="RE57134P"/>
    <property type="match status" value="1"/>
</dbReference>
<accession>A0A7J6L5Q8</accession>